<dbReference type="InterPro" id="IPR050147">
    <property type="entry name" value="Ser/Thr_Dehydratase"/>
</dbReference>
<comment type="pathway">
    <text evidence="3 12">Amino-acid biosynthesis; L-isoleucine biosynthesis; 2-oxobutanoate from L-threonine: step 1/1.</text>
</comment>
<proteinExistence type="inferred from homology"/>
<dbReference type="PROSITE" id="PS51672">
    <property type="entry name" value="ACT_LIKE"/>
    <property type="match status" value="2"/>
</dbReference>
<keyword evidence="6 12" id="KW-0412">Isoleucine biosynthesis</keyword>
<dbReference type="NCBIfam" id="NF006674">
    <property type="entry name" value="PRK09224.1"/>
    <property type="match status" value="1"/>
</dbReference>
<evidence type="ECO:0000313" key="15">
    <source>
        <dbReference type="Proteomes" id="UP001214250"/>
    </source>
</evidence>
<protein>
    <recommendedName>
        <fullName evidence="12">L-threonine dehydratase</fullName>
        <ecNumber evidence="12">4.3.1.19</ecNumber>
    </recommendedName>
    <alternativeName>
        <fullName evidence="12">Threonine deaminase</fullName>
    </alternativeName>
</protein>
<dbReference type="NCBIfam" id="TIGR01124">
    <property type="entry name" value="ilvA_2Cterm"/>
    <property type="match status" value="1"/>
</dbReference>
<dbReference type="Pfam" id="PF00585">
    <property type="entry name" value="Thr_dehydrat_C"/>
    <property type="match status" value="2"/>
</dbReference>
<evidence type="ECO:0000256" key="1">
    <source>
        <dbReference type="ARBA" id="ARBA00001274"/>
    </source>
</evidence>
<gene>
    <name evidence="12 14" type="primary">ilvA</name>
    <name evidence="14" type="ORF">PQO03_16775</name>
</gene>
<dbReference type="RefSeq" id="WP_274151900.1">
    <property type="nucleotide sequence ID" value="NZ_CP117812.1"/>
</dbReference>
<dbReference type="EC" id="4.3.1.19" evidence="12"/>
<accession>A0ABY7VZP2</accession>
<evidence type="ECO:0000256" key="5">
    <source>
        <dbReference type="ARBA" id="ARBA00022605"/>
    </source>
</evidence>
<sequence length="503" mass="56091">MKPSSIIKDILSAKIYDLAVETPLNKAFKISKSTNNHIYLKREDLQGVFSFKIRGAYNKMRKLDKGTLQRGVIAASAGNHAQGVAQSAKHLNIPATIVMPTTTPQIKIDSVIEKGAEVILYGDNFDQACLKAFEIQKSRGLSFIHPYDDWDVIAGQGTIGVEILKQLNDEPDFIFIPVGGGGIAAGIATFTKYLSPHTKIIAVECEDSACFQAAFQKGEPVQLSEVGIFADGIAVGKIGNKTFELMKDNIDEAITVSTDEICSSIKTIFEETRVVAEPAGATALAGVVKYIKENNLQNKRIVTIISGANTSFGRLRHISERTELGSEKEALFAISIPEEKGSFRRFCQLLEDSSITEFNYRYNNPKKAQLFVGIELKNGDESRLGIINNFKKSEIDYIDLSHNEIAKLHLRHMLGGQVKVEDEHFYRVQFPEKPGALLRFLNDLGSEFNISLFHYRNHASAHGRVFLGIQHHDSQYIEDQLKKIAYPYFPEDQNPACRLFTRN</sequence>
<dbReference type="InterPro" id="IPR005787">
    <property type="entry name" value="Thr_deHydtase_biosynth"/>
</dbReference>
<dbReference type="Proteomes" id="UP001214250">
    <property type="component" value="Chromosome 2"/>
</dbReference>
<dbReference type="PANTHER" id="PTHR48078">
    <property type="entry name" value="THREONINE DEHYDRATASE, MITOCHONDRIAL-RELATED"/>
    <property type="match status" value="1"/>
</dbReference>
<keyword evidence="15" id="KW-1185">Reference proteome</keyword>
<dbReference type="InterPro" id="IPR045865">
    <property type="entry name" value="ACT-like_dom_sf"/>
</dbReference>
<comment type="function">
    <text evidence="11 12">Catalyzes the anaerobic formation of alpha-ketobutyrate and ammonia from threonine in a two-step reaction. The first step involved a dehydration of threonine and a production of enamine intermediates (aminocrotonate), which tautomerizes to its imine form (iminobutyrate). Both intermediates are unstable and short-lived. The second step is the nonenzymatic hydrolysis of the enamine/imine intermediates to form 2-ketobutyrate and free ammonia. In the low water environment of the cell, the second step is accelerated by RidA.</text>
</comment>
<comment type="catalytic activity">
    <reaction evidence="1 12">
        <text>L-threonine = 2-oxobutanoate + NH4(+)</text>
        <dbReference type="Rhea" id="RHEA:22108"/>
        <dbReference type="ChEBI" id="CHEBI:16763"/>
        <dbReference type="ChEBI" id="CHEBI:28938"/>
        <dbReference type="ChEBI" id="CHEBI:57926"/>
        <dbReference type="EC" id="4.3.1.19"/>
    </reaction>
</comment>
<dbReference type="CDD" id="cd04907">
    <property type="entry name" value="ACT_ThrD-I_2"/>
    <property type="match status" value="1"/>
</dbReference>
<evidence type="ECO:0000256" key="6">
    <source>
        <dbReference type="ARBA" id="ARBA00022624"/>
    </source>
</evidence>
<comment type="similarity">
    <text evidence="4 12">Belongs to the serine/threonine dehydratase family.</text>
</comment>
<evidence type="ECO:0000256" key="4">
    <source>
        <dbReference type="ARBA" id="ARBA00010869"/>
    </source>
</evidence>
<evidence type="ECO:0000256" key="12">
    <source>
        <dbReference type="RuleBase" id="RU362012"/>
    </source>
</evidence>
<evidence type="ECO:0000256" key="3">
    <source>
        <dbReference type="ARBA" id="ARBA00004810"/>
    </source>
</evidence>
<dbReference type="InterPro" id="IPR001721">
    <property type="entry name" value="TD_ACT-like"/>
</dbReference>
<dbReference type="CDD" id="cd01562">
    <property type="entry name" value="Thr-dehyd"/>
    <property type="match status" value="1"/>
</dbReference>
<evidence type="ECO:0000256" key="9">
    <source>
        <dbReference type="ARBA" id="ARBA00023239"/>
    </source>
</evidence>
<feature type="domain" description="ACT-like" evidence="13">
    <location>
        <begin position="424"/>
        <end position="493"/>
    </location>
</feature>
<dbReference type="InterPro" id="IPR038110">
    <property type="entry name" value="TD_ACT-like_sf"/>
</dbReference>
<feature type="domain" description="ACT-like" evidence="13">
    <location>
        <begin position="330"/>
        <end position="402"/>
    </location>
</feature>
<evidence type="ECO:0000256" key="2">
    <source>
        <dbReference type="ARBA" id="ARBA00001933"/>
    </source>
</evidence>
<evidence type="ECO:0000313" key="14">
    <source>
        <dbReference type="EMBL" id="WDE97483.1"/>
    </source>
</evidence>
<keyword evidence="5 12" id="KW-0028">Amino-acid biosynthesis</keyword>
<dbReference type="PROSITE" id="PS00165">
    <property type="entry name" value="DEHYDRATASE_SER_THR"/>
    <property type="match status" value="1"/>
</dbReference>
<dbReference type="InterPro" id="IPR001926">
    <property type="entry name" value="TrpB-like_PALP"/>
</dbReference>
<dbReference type="Gene3D" id="3.40.50.1100">
    <property type="match status" value="2"/>
</dbReference>
<dbReference type="CDD" id="cd04906">
    <property type="entry name" value="ACT_ThrD-I_1"/>
    <property type="match status" value="1"/>
</dbReference>
<evidence type="ECO:0000256" key="10">
    <source>
        <dbReference type="ARBA" id="ARBA00023304"/>
    </source>
</evidence>
<dbReference type="InterPro" id="IPR036052">
    <property type="entry name" value="TrpB-like_PALP_sf"/>
</dbReference>
<dbReference type="PANTHER" id="PTHR48078:SF11">
    <property type="entry name" value="THREONINE DEHYDRATASE, MITOCHONDRIAL"/>
    <property type="match status" value="1"/>
</dbReference>
<evidence type="ECO:0000256" key="11">
    <source>
        <dbReference type="ARBA" id="ARBA00025527"/>
    </source>
</evidence>
<dbReference type="InterPro" id="IPR000634">
    <property type="entry name" value="Ser/Thr_deHydtase_PyrdxlP-BS"/>
</dbReference>
<keyword evidence="7" id="KW-0677">Repeat</keyword>
<evidence type="ECO:0000256" key="7">
    <source>
        <dbReference type="ARBA" id="ARBA00022737"/>
    </source>
</evidence>
<name>A0ABY7VZP2_9BACT</name>
<keyword evidence="9 12" id="KW-0456">Lyase</keyword>
<dbReference type="EMBL" id="CP117812">
    <property type="protein sequence ID" value="WDE97483.1"/>
    <property type="molecule type" value="Genomic_DNA"/>
</dbReference>
<dbReference type="GO" id="GO:0004794">
    <property type="term" value="F:threonine deaminase activity"/>
    <property type="evidence" value="ECO:0007669"/>
    <property type="project" value="UniProtKB-EC"/>
</dbReference>
<keyword evidence="10 12" id="KW-0100">Branched-chain amino acid biosynthesis</keyword>
<evidence type="ECO:0000256" key="8">
    <source>
        <dbReference type="ARBA" id="ARBA00022898"/>
    </source>
</evidence>
<dbReference type="SUPFAM" id="SSF53686">
    <property type="entry name" value="Tryptophan synthase beta subunit-like PLP-dependent enzymes"/>
    <property type="match status" value="1"/>
</dbReference>
<dbReference type="Gene3D" id="3.40.1020.10">
    <property type="entry name" value="Biosynthetic Threonine Deaminase, Domain 3"/>
    <property type="match status" value="1"/>
</dbReference>
<comment type="subunit">
    <text evidence="12">Homotetramer.</text>
</comment>
<dbReference type="Pfam" id="PF00291">
    <property type="entry name" value="PALP"/>
    <property type="match status" value="1"/>
</dbReference>
<dbReference type="SUPFAM" id="SSF55021">
    <property type="entry name" value="ACT-like"/>
    <property type="match status" value="2"/>
</dbReference>
<evidence type="ECO:0000259" key="13">
    <source>
        <dbReference type="PROSITE" id="PS51672"/>
    </source>
</evidence>
<keyword evidence="8 12" id="KW-0663">Pyridoxal phosphate</keyword>
<comment type="cofactor">
    <cofactor evidence="2 12">
        <name>pyridoxal 5'-phosphate</name>
        <dbReference type="ChEBI" id="CHEBI:597326"/>
    </cofactor>
</comment>
<organism evidence="14 15">
    <name type="scientific">Lentisphaera profundi</name>
    <dbReference type="NCBI Taxonomy" id="1658616"/>
    <lineage>
        <taxon>Bacteria</taxon>
        <taxon>Pseudomonadati</taxon>
        <taxon>Lentisphaerota</taxon>
        <taxon>Lentisphaeria</taxon>
        <taxon>Lentisphaerales</taxon>
        <taxon>Lentisphaeraceae</taxon>
        <taxon>Lentisphaera</taxon>
    </lineage>
</organism>
<reference evidence="14 15" key="1">
    <citation type="submission" date="2023-02" db="EMBL/GenBank/DDBJ databases">
        <title>Genome sequence of Lentisphaera profundi SAORIC-696.</title>
        <authorList>
            <person name="Kim e."/>
            <person name="Cho J.-C."/>
            <person name="Choi A."/>
            <person name="Kang I."/>
        </authorList>
    </citation>
    <scope>NUCLEOTIDE SEQUENCE [LARGE SCALE GENOMIC DNA]</scope>
    <source>
        <strain evidence="14 15">SAORIC-696</strain>
    </source>
</reference>